<evidence type="ECO:0000313" key="1">
    <source>
        <dbReference type="EMBL" id="GAI91358.1"/>
    </source>
</evidence>
<organism evidence="1">
    <name type="scientific">marine sediment metagenome</name>
    <dbReference type="NCBI Taxonomy" id="412755"/>
    <lineage>
        <taxon>unclassified sequences</taxon>
        <taxon>metagenomes</taxon>
        <taxon>ecological metagenomes</taxon>
    </lineage>
</organism>
<protein>
    <submittedName>
        <fullName evidence="1">Uncharacterized protein</fullName>
    </submittedName>
</protein>
<comment type="caution">
    <text evidence="1">The sequence shown here is derived from an EMBL/GenBank/DDBJ whole genome shotgun (WGS) entry which is preliminary data.</text>
</comment>
<name>X1SEH7_9ZZZZ</name>
<reference evidence="1" key="1">
    <citation type="journal article" date="2014" name="Front. Microbiol.">
        <title>High frequency of phylogenetically diverse reductive dehalogenase-homologous genes in deep subseafloor sedimentary metagenomes.</title>
        <authorList>
            <person name="Kawai M."/>
            <person name="Futagami T."/>
            <person name="Toyoda A."/>
            <person name="Takaki Y."/>
            <person name="Nishi S."/>
            <person name="Hori S."/>
            <person name="Arai W."/>
            <person name="Tsubouchi T."/>
            <person name="Morono Y."/>
            <person name="Uchiyama I."/>
            <person name="Ito T."/>
            <person name="Fujiyama A."/>
            <person name="Inagaki F."/>
            <person name="Takami H."/>
        </authorList>
    </citation>
    <scope>NUCLEOTIDE SEQUENCE</scope>
    <source>
        <strain evidence="1">Expedition CK06-06</strain>
    </source>
</reference>
<gene>
    <name evidence="1" type="ORF">S12H4_28669</name>
</gene>
<accession>X1SEH7</accession>
<sequence length="79" mass="9680">MVLNYKQKKGVNKNEWNTNINPNSRYVYNRNIDIFHTRFYQRLGKEKQMAELNRGKIRITINELEKLIEKVTKNRKKIR</sequence>
<dbReference type="EMBL" id="BARW01016464">
    <property type="protein sequence ID" value="GAI91358.1"/>
    <property type="molecule type" value="Genomic_DNA"/>
</dbReference>
<proteinExistence type="predicted"/>
<dbReference type="AlphaFoldDB" id="X1SEH7"/>